<dbReference type="PROSITE" id="PS00136">
    <property type="entry name" value="SUBTILASE_ASP"/>
    <property type="match status" value="1"/>
</dbReference>
<sequence>MRFLTRITALAAVAAPFVANAAPVDTPRANEVIPGKYIVQLKPDTDVASIAAHHNKMRSIHARNLARRGDDGAGGAPVEREYGFGNFKGYAGSFDDATIEELKALPEVLTIEPDFVMRISEFVTQPNAPLGLAGISSRTPEPTDYVYDESAGDGTFSYVMDTGVRITHVDFEGRAIHGFNAVAGSPDTDEEGHGTHVAGTVGGAKYGVAKRTNIIAVKVLGSAQGSASDVFAGFDWAINDIVSKGRQNTAVINISLGSSASTLWDAAVTAAWEKGVLAVNAAGNENSPAENSSPCRSPEVICVGNAEIDFSRHSGPGGSNYGPEVDIFAVGTNIVSASWRSDTAEWSTTGTSMASPAVAGLVSYLRALEGPSTAAEVKARVYELATPGVVTDTLGSVNLMAFNGNPSARIASSSSNATNTTVEARGAWKLW</sequence>
<gene>
    <name evidence="11" type="ORF">CC77DRAFT_992049</name>
</gene>
<evidence type="ECO:0000313" key="11">
    <source>
        <dbReference type="EMBL" id="OAG18866.1"/>
    </source>
</evidence>
<evidence type="ECO:0000256" key="3">
    <source>
        <dbReference type="ARBA" id="ARBA00022729"/>
    </source>
</evidence>
<comment type="similarity">
    <text evidence="1 6 7">Belongs to the peptidase S8 family.</text>
</comment>
<dbReference type="GeneID" id="29121969"/>
<dbReference type="CDD" id="cd04077">
    <property type="entry name" value="Peptidases_S8_PCSK9_ProteinaseK_like"/>
    <property type="match status" value="1"/>
</dbReference>
<dbReference type="InterPro" id="IPR023827">
    <property type="entry name" value="Peptidase_S8_Asp-AS"/>
</dbReference>
<dbReference type="VEuPathDB" id="FungiDB:CC77DRAFT_992049"/>
<dbReference type="InterPro" id="IPR036852">
    <property type="entry name" value="Peptidase_S8/S53_dom_sf"/>
</dbReference>
<feature type="signal peptide" evidence="8">
    <location>
        <begin position="1"/>
        <end position="21"/>
    </location>
</feature>
<dbReference type="PROSITE" id="PS00137">
    <property type="entry name" value="SUBTILASE_HIS"/>
    <property type="match status" value="1"/>
</dbReference>
<reference evidence="11 12" key="1">
    <citation type="submission" date="2016-05" db="EMBL/GenBank/DDBJ databases">
        <title>Comparative analysis of secretome profiles of manganese(II)-oxidizing ascomycete fungi.</title>
        <authorList>
            <consortium name="DOE Joint Genome Institute"/>
            <person name="Zeiner C.A."/>
            <person name="Purvine S.O."/>
            <person name="Zink E.M."/>
            <person name="Wu S."/>
            <person name="Pasa-Tolic L."/>
            <person name="Chaput D.L."/>
            <person name="Haridas S."/>
            <person name="Grigoriev I.V."/>
            <person name="Santelli C.M."/>
            <person name="Hansel C.M."/>
        </authorList>
    </citation>
    <scope>NUCLEOTIDE SEQUENCE [LARGE SCALE GENOMIC DNA]</scope>
    <source>
        <strain evidence="11 12">SRC1lrK2f</strain>
    </source>
</reference>
<feature type="active site" description="Charge relay system" evidence="6">
    <location>
        <position position="161"/>
    </location>
</feature>
<evidence type="ECO:0000256" key="1">
    <source>
        <dbReference type="ARBA" id="ARBA00011073"/>
    </source>
</evidence>
<dbReference type="GO" id="GO:0006508">
    <property type="term" value="P:proteolysis"/>
    <property type="evidence" value="ECO:0007669"/>
    <property type="project" value="UniProtKB-KW"/>
</dbReference>
<keyword evidence="5 6" id="KW-0720">Serine protease</keyword>
<dbReference type="PANTHER" id="PTHR43806">
    <property type="entry name" value="PEPTIDASE S8"/>
    <property type="match status" value="1"/>
</dbReference>
<dbReference type="InterPro" id="IPR000209">
    <property type="entry name" value="Peptidase_S8/S53_dom"/>
</dbReference>
<dbReference type="InterPro" id="IPR050131">
    <property type="entry name" value="Peptidase_S8_subtilisin-like"/>
</dbReference>
<dbReference type="PROSITE" id="PS00138">
    <property type="entry name" value="SUBTILASE_SER"/>
    <property type="match status" value="1"/>
</dbReference>
<organism evidence="11 12">
    <name type="scientific">Alternaria alternata</name>
    <name type="common">Alternaria rot fungus</name>
    <name type="synonym">Torula alternata</name>
    <dbReference type="NCBI Taxonomy" id="5599"/>
    <lineage>
        <taxon>Eukaryota</taxon>
        <taxon>Fungi</taxon>
        <taxon>Dikarya</taxon>
        <taxon>Ascomycota</taxon>
        <taxon>Pezizomycotina</taxon>
        <taxon>Dothideomycetes</taxon>
        <taxon>Pleosporomycetidae</taxon>
        <taxon>Pleosporales</taxon>
        <taxon>Pleosporineae</taxon>
        <taxon>Pleosporaceae</taxon>
        <taxon>Alternaria</taxon>
        <taxon>Alternaria sect. Alternaria</taxon>
        <taxon>Alternaria alternata complex</taxon>
    </lineage>
</organism>
<dbReference type="InterPro" id="IPR023828">
    <property type="entry name" value="Peptidase_S8_Ser-AS"/>
</dbReference>
<evidence type="ECO:0000259" key="10">
    <source>
        <dbReference type="Pfam" id="PF05922"/>
    </source>
</evidence>
<evidence type="ECO:0000256" key="8">
    <source>
        <dbReference type="SAM" id="SignalP"/>
    </source>
</evidence>
<keyword evidence="3 8" id="KW-0732">Signal</keyword>
<keyword evidence="2 6" id="KW-0645">Protease</keyword>
<dbReference type="Gene3D" id="3.30.70.80">
    <property type="entry name" value="Peptidase S8 propeptide/proteinase inhibitor I9"/>
    <property type="match status" value="1"/>
</dbReference>
<evidence type="ECO:0000313" key="12">
    <source>
        <dbReference type="Proteomes" id="UP000077248"/>
    </source>
</evidence>
<dbReference type="FunFam" id="3.40.50.200:FF:000007">
    <property type="entry name" value="Subtilisin-like serine protease"/>
    <property type="match status" value="1"/>
</dbReference>
<name>A0A177DHB1_ALTAL</name>
<evidence type="ECO:0000256" key="6">
    <source>
        <dbReference type="PROSITE-ProRule" id="PRU01240"/>
    </source>
</evidence>
<dbReference type="GO" id="GO:0005576">
    <property type="term" value="C:extracellular region"/>
    <property type="evidence" value="ECO:0007669"/>
    <property type="project" value="UniProtKB-ARBA"/>
</dbReference>
<evidence type="ECO:0000256" key="4">
    <source>
        <dbReference type="ARBA" id="ARBA00022801"/>
    </source>
</evidence>
<dbReference type="Proteomes" id="UP000077248">
    <property type="component" value="Unassembled WGS sequence"/>
</dbReference>
<feature type="chain" id="PRO_5008059416" evidence="8">
    <location>
        <begin position="22"/>
        <end position="431"/>
    </location>
</feature>
<dbReference type="PANTHER" id="PTHR43806:SF58">
    <property type="entry name" value="ALKALINE PROTEASE 1-RELATED"/>
    <property type="match status" value="1"/>
</dbReference>
<evidence type="ECO:0000256" key="5">
    <source>
        <dbReference type="ARBA" id="ARBA00022825"/>
    </source>
</evidence>
<evidence type="ECO:0000256" key="2">
    <source>
        <dbReference type="ARBA" id="ARBA00022670"/>
    </source>
</evidence>
<dbReference type="Pfam" id="PF05922">
    <property type="entry name" value="Inhibitor_I9"/>
    <property type="match status" value="1"/>
</dbReference>
<keyword evidence="12" id="KW-1185">Reference proteome</keyword>
<keyword evidence="4 6" id="KW-0378">Hydrolase</keyword>
<feature type="domain" description="Peptidase S8/S53" evidence="9">
    <location>
        <begin position="159"/>
        <end position="385"/>
    </location>
</feature>
<dbReference type="SUPFAM" id="SSF52743">
    <property type="entry name" value="Subtilisin-like"/>
    <property type="match status" value="1"/>
</dbReference>
<accession>A0A177DHB1</accession>
<proteinExistence type="inferred from homology"/>
<dbReference type="InterPro" id="IPR015500">
    <property type="entry name" value="Peptidase_S8_subtilisin-rel"/>
</dbReference>
<dbReference type="RefSeq" id="XP_018384287.1">
    <property type="nucleotide sequence ID" value="XM_018536375.1"/>
</dbReference>
<dbReference type="OMA" id="DWTVNDI"/>
<dbReference type="SUPFAM" id="SSF54897">
    <property type="entry name" value="Protease propeptides/inhibitors"/>
    <property type="match status" value="1"/>
</dbReference>
<protein>
    <submittedName>
        <fullName evidence="11">Subtilisin-like protein</fullName>
    </submittedName>
</protein>
<dbReference type="InterPro" id="IPR037045">
    <property type="entry name" value="S8pro/Inhibitor_I9_sf"/>
</dbReference>
<dbReference type="InterPro" id="IPR034193">
    <property type="entry name" value="PCSK9_ProteinaseK-like"/>
</dbReference>
<dbReference type="AlphaFoldDB" id="A0A177DHB1"/>
<evidence type="ECO:0000256" key="7">
    <source>
        <dbReference type="RuleBase" id="RU003355"/>
    </source>
</evidence>
<feature type="domain" description="Inhibitor I9" evidence="10">
    <location>
        <begin position="36"/>
        <end position="119"/>
    </location>
</feature>
<dbReference type="Gene3D" id="3.40.50.200">
    <property type="entry name" value="Peptidase S8/S53 domain"/>
    <property type="match status" value="1"/>
</dbReference>
<dbReference type="GO" id="GO:0004252">
    <property type="term" value="F:serine-type endopeptidase activity"/>
    <property type="evidence" value="ECO:0007669"/>
    <property type="project" value="UniProtKB-UniRule"/>
</dbReference>
<dbReference type="Pfam" id="PF00082">
    <property type="entry name" value="Peptidase_S8"/>
    <property type="match status" value="1"/>
</dbReference>
<dbReference type="KEGG" id="aalt:CC77DRAFT_992049"/>
<dbReference type="InterPro" id="IPR010259">
    <property type="entry name" value="S8pro/Inhibitor_I9"/>
</dbReference>
<dbReference type="PRINTS" id="PR00723">
    <property type="entry name" value="SUBTILISIN"/>
</dbReference>
<dbReference type="InterPro" id="IPR022398">
    <property type="entry name" value="Peptidase_S8_His-AS"/>
</dbReference>
<dbReference type="EMBL" id="KV441482">
    <property type="protein sequence ID" value="OAG18866.1"/>
    <property type="molecule type" value="Genomic_DNA"/>
</dbReference>
<evidence type="ECO:0000259" key="9">
    <source>
        <dbReference type="Pfam" id="PF00082"/>
    </source>
</evidence>
<feature type="active site" description="Charge relay system" evidence="6">
    <location>
        <position position="352"/>
    </location>
</feature>
<dbReference type="PROSITE" id="PS51892">
    <property type="entry name" value="SUBTILASE"/>
    <property type="match status" value="1"/>
</dbReference>
<feature type="active site" description="Charge relay system" evidence="6">
    <location>
        <position position="193"/>
    </location>
</feature>